<protein>
    <submittedName>
        <fullName evidence="3">Uncharacterized protein</fullName>
    </submittedName>
</protein>
<dbReference type="EMBL" id="WJBH02000006">
    <property type="protein sequence ID" value="KAI9557487.1"/>
    <property type="molecule type" value="Genomic_DNA"/>
</dbReference>
<reference evidence="3 4" key="1">
    <citation type="submission" date="2022-05" db="EMBL/GenBank/DDBJ databases">
        <title>A multi-omics perspective on studying reproductive biology in Daphnia sinensis.</title>
        <authorList>
            <person name="Jia J."/>
        </authorList>
    </citation>
    <scope>NUCLEOTIDE SEQUENCE [LARGE SCALE GENOMIC DNA]</scope>
    <source>
        <strain evidence="3 4">WSL</strain>
    </source>
</reference>
<feature type="region of interest" description="Disordered" evidence="1">
    <location>
        <begin position="375"/>
        <end position="410"/>
    </location>
</feature>
<keyword evidence="2" id="KW-1133">Transmembrane helix</keyword>
<dbReference type="AlphaFoldDB" id="A0AAD5KPP6"/>
<sequence>MSFRCLVHVIQTHTKNVDNFHLIRNHVPFFFSVCHGTKIYYVSEIIVLSGKTKAAFLVCLKFHFPFHMFCGYSAFKTETAFDTNSNVFPGAEKPYNRIRSMNKMTSWTTLLLYGFLCWAATTLVFCSEDCNQSLEFPADHGCTCTGLVLTNCMKEKLKVDVSKLYRLTPLKHMIAIRNSTGIILYNDEDDLVLNDMREVSLIVSNVTKLTINEKTFDRIVINVVFDNVPKLNLAERSFSSCWGTAWILKHSVPASIQSAFSSSDMVVYKDTDSSYIIHARPRATPRQRIKLVYQLAAEVNDLKITIYAVLALLGAIVLTLIGLTIVVARIASPTTTSSFVPLPDVVPVPPNLPIRTRTKNPVTKVSRISRTFLGKGNAGKKANTNAAKHHHHMKNPRPPIPLPPHSFESC</sequence>
<name>A0AAD5KPP6_9CRUS</name>
<keyword evidence="2" id="KW-0472">Membrane</keyword>
<comment type="caution">
    <text evidence="3">The sequence shown here is derived from an EMBL/GenBank/DDBJ whole genome shotgun (WGS) entry which is preliminary data.</text>
</comment>
<dbReference type="Proteomes" id="UP000820818">
    <property type="component" value="Linkage Group LG6"/>
</dbReference>
<proteinExistence type="predicted"/>
<gene>
    <name evidence="3" type="ORF">GHT06_017315</name>
</gene>
<evidence type="ECO:0000313" key="3">
    <source>
        <dbReference type="EMBL" id="KAI9557487.1"/>
    </source>
</evidence>
<evidence type="ECO:0000313" key="4">
    <source>
        <dbReference type="Proteomes" id="UP000820818"/>
    </source>
</evidence>
<feature type="transmembrane region" description="Helical" evidence="2">
    <location>
        <begin position="304"/>
        <end position="328"/>
    </location>
</feature>
<accession>A0AAD5KPP6</accession>
<organism evidence="3 4">
    <name type="scientific">Daphnia sinensis</name>
    <dbReference type="NCBI Taxonomy" id="1820382"/>
    <lineage>
        <taxon>Eukaryota</taxon>
        <taxon>Metazoa</taxon>
        <taxon>Ecdysozoa</taxon>
        <taxon>Arthropoda</taxon>
        <taxon>Crustacea</taxon>
        <taxon>Branchiopoda</taxon>
        <taxon>Diplostraca</taxon>
        <taxon>Cladocera</taxon>
        <taxon>Anomopoda</taxon>
        <taxon>Daphniidae</taxon>
        <taxon>Daphnia</taxon>
        <taxon>Daphnia similis group</taxon>
    </lineage>
</organism>
<evidence type="ECO:0000256" key="2">
    <source>
        <dbReference type="SAM" id="Phobius"/>
    </source>
</evidence>
<keyword evidence="4" id="KW-1185">Reference proteome</keyword>
<keyword evidence="2" id="KW-0812">Transmembrane</keyword>
<evidence type="ECO:0000256" key="1">
    <source>
        <dbReference type="SAM" id="MobiDB-lite"/>
    </source>
</evidence>